<proteinExistence type="predicted"/>
<evidence type="ECO:0000313" key="2">
    <source>
        <dbReference type="EMBL" id="KAK3885806.1"/>
    </source>
</evidence>
<dbReference type="EMBL" id="JAWQEG010000765">
    <property type="protein sequence ID" value="KAK3885806.1"/>
    <property type="molecule type" value="Genomic_DNA"/>
</dbReference>
<organism evidence="2 3">
    <name type="scientific">Petrolisthes cinctipes</name>
    <name type="common">Flat porcelain crab</name>
    <dbReference type="NCBI Taxonomy" id="88211"/>
    <lineage>
        <taxon>Eukaryota</taxon>
        <taxon>Metazoa</taxon>
        <taxon>Ecdysozoa</taxon>
        <taxon>Arthropoda</taxon>
        <taxon>Crustacea</taxon>
        <taxon>Multicrustacea</taxon>
        <taxon>Malacostraca</taxon>
        <taxon>Eumalacostraca</taxon>
        <taxon>Eucarida</taxon>
        <taxon>Decapoda</taxon>
        <taxon>Pleocyemata</taxon>
        <taxon>Anomura</taxon>
        <taxon>Galatheoidea</taxon>
        <taxon>Porcellanidae</taxon>
        <taxon>Petrolisthes</taxon>
    </lineage>
</organism>
<feature type="region of interest" description="Disordered" evidence="1">
    <location>
        <begin position="48"/>
        <end position="79"/>
    </location>
</feature>
<sequence>MQYCFGEETEEQADDNNAGYVEEVNDRGSGITTFLVVVVVVTSGTPVSVGVSRRQGEPGGASGHDSYHNRTRGRLSKSV</sequence>
<evidence type="ECO:0000256" key="1">
    <source>
        <dbReference type="SAM" id="MobiDB-lite"/>
    </source>
</evidence>
<name>A0AAE1G5M4_PETCI</name>
<protein>
    <submittedName>
        <fullName evidence="2">Uncharacterized protein</fullName>
    </submittedName>
</protein>
<dbReference type="Proteomes" id="UP001286313">
    <property type="component" value="Unassembled WGS sequence"/>
</dbReference>
<comment type="caution">
    <text evidence="2">The sequence shown here is derived from an EMBL/GenBank/DDBJ whole genome shotgun (WGS) entry which is preliminary data.</text>
</comment>
<gene>
    <name evidence="2" type="ORF">Pcinc_010000</name>
</gene>
<feature type="compositionally biased region" description="Basic residues" evidence="1">
    <location>
        <begin position="69"/>
        <end position="79"/>
    </location>
</feature>
<keyword evidence="3" id="KW-1185">Reference proteome</keyword>
<evidence type="ECO:0000313" key="3">
    <source>
        <dbReference type="Proteomes" id="UP001286313"/>
    </source>
</evidence>
<reference evidence="2" key="1">
    <citation type="submission" date="2023-10" db="EMBL/GenBank/DDBJ databases">
        <title>Genome assemblies of two species of porcelain crab, Petrolisthes cinctipes and Petrolisthes manimaculis (Anomura: Porcellanidae).</title>
        <authorList>
            <person name="Angst P."/>
        </authorList>
    </citation>
    <scope>NUCLEOTIDE SEQUENCE</scope>
    <source>
        <strain evidence="2">PB745_01</strain>
        <tissue evidence="2">Gill</tissue>
    </source>
</reference>
<accession>A0AAE1G5M4</accession>
<dbReference type="AlphaFoldDB" id="A0AAE1G5M4"/>